<proteinExistence type="predicted"/>
<evidence type="ECO:0000313" key="1">
    <source>
        <dbReference type="EMBL" id="MDJ1179635.1"/>
    </source>
</evidence>
<evidence type="ECO:0008006" key="3">
    <source>
        <dbReference type="Google" id="ProtNLM"/>
    </source>
</evidence>
<name>A0ABT7BKC8_9CYAN</name>
<organism evidence="1 2">
    <name type="scientific">Roseofilum halophilum BLCC-M91</name>
    <dbReference type="NCBI Taxonomy" id="3022259"/>
    <lineage>
        <taxon>Bacteria</taxon>
        <taxon>Bacillati</taxon>
        <taxon>Cyanobacteriota</taxon>
        <taxon>Cyanophyceae</taxon>
        <taxon>Desertifilales</taxon>
        <taxon>Desertifilaceae</taxon>
        <taxon>Roseofilum</taxon>
        <taxon>Roseofilum halophilum</taxon>
    </lineage>
</organism>
<dbReference type="EMBL" id="JAQPOK010000089">
    <property type="protein sequence ID" value="MDJ1179635.1"/>
    <property type="molecule type" value="Genomic_DNA"/>
</dbReference>
<accession>A0ABT7BKC8</accession>
<sequence>MSSQFAARTSVEAVEEGMLLAPKFDPNGFIPAIATDAATGKAELQIVRGEP</sequence>
<protein>
    <recommendedName>
        <fullName evidence="3">Phosphoribosyl-AMP cyclohydrolase</fullName>
    </recommendedName>
</protein>
<evidence type="ECO:0000313" key="2">
    <source>
        <dbReference type="Proteomes" id="UP001231370"/>
    </source>
</evidence>
<dbReference type="RefSeq" id="WP_283762941.1">
    <property type="nucleotide sequence ID" value="NZ_JAQPOK010000089.1"/>
</dbReference>
<keyword evidence="2" id="KW-1185">Reference proteome</keyword>
<comment type="caution">
    <text evidence="1">The sequence shown here is derived from an EMBL/GenBank/DDBJ whole genome shotgun (WGS) entry which is preliminary data.</text>
</comment>
<dbReference type="Proteomes" id="UP001231370">
    <property type="component" value="Unassembled WGS sequence"/>
</dbReference>
<reference evidence="1 2" key="1">
    <citation type="submission" date="2023-01" db="EMBL/GenBank/DDBJ databases">
        <title>Novel diversity within Roseofilum (Cyanobacteria; Desertifilaceae) from marine benthic mats with descriptions of four novel species.</title>
        <authorList>
            <person name="Wang Y."/>
            <person name="Berthold D.E."/>
            <person name="Hu J."/>
            <person name="Lefler F.W."/>
            <person name="Laughinghouse H.D. IV."/>
        </authorList>
    </citation>
    <scope>NUCLEOTIDE SEQUENCE [LARGE SCALE GENOMIC DNA]</scope>
    <source>
        <strain evidence="1 2">BLCC-M91</strain>
    </source>
</reference>
<gene>
    <name evidence="1" type="ORF">PJF56_12245</name>
</gene>